<organism evidence="3 4">
    <name type="scientific">Pinibacter aurantiacus</name>
    <dbReference type="NCBI Taxonomy" id="2851599"/>
    <lineage>
        <taxon>Bacteria</taxon>
        <taxon>Pseudomonadati</taxon>
        <taxon>Bacteroidota</taxon>
        <taxon>Chitinophagia</taxon>
        <taxon>Chitinophagales</taxon>
        <taxon>Chitinophagaceae</taxon>
        <taxon>Pinibacter</taxon>
    </lineage>
</organism>
<feature type="coiled-coil region" evidence="1">
    <location>
        <begin position="198"/>
        <end position="225"/>
    </location>
</feature>
<dbReference type="AlphaFoldDB" id="A0A9E2SEX4"/>
<keyword evidence="1" id="KW-0175">Coiled coil</keyword>
<gene>
    <name evidence="3" type="ORF">KTO63_25595</name>
</gene>
<evidence type="ECO:0000313" key="3">
    <source>
        <dbReference type="EMBL" id="MBV4360564.1"/>
    </source>
</evidence>
<evidence type="ECO:0000256" key="2">
    <source>
        <dbReference type="SAM" id="MobiDB-lite"/>
    </source>
</evidence>
<reference evidence="3" key="1">
    <citation type="submission" date="2021-06" db="EMBL/GenBank/DDBJ databases">
        <authorList>
            <person name="Huq M.A."/>
        </authorList>
    </citation>
    <scope>NUCLEOTIDE SEQUENCE</scope>
    <source>
        <strain evidence="3">MAH-26</strain>
    </source>
</reference>
<feature type="coiled-coil region" evidence="1">
    <location>
        <begin position="452"/>
        <end position="486"/>
    </location>
</feature>
<dbReference type="Proteomes" id="UP000812270">
    <property type="component" value="Unassembled WGS sequence"/>
</dbReference>
<protein>
    <submittedName>
        <fullName evidence="3">Uncharacterized protein</fullName>
    </submittedName>
</protein>
<feature type="compositionally biased region" description="Low complexity" evidence="2">
    <location>
        <begin position="314"/>
        <end position="357"/>
    </location>
</feature>
<name>A0A9E2SEX4_9BACT</name>
<feature type="region of interest" description="Disordered" evidence="2">
    <location>
        <begin position="302"/>
        <end position="357"/>
    </location>
</feature>
<evidence type="ECO:0000256" key="1">
    <source>
        <dbReference type="SAM" id="Coils"/>
    </source>
</evidence>
<dbReference type="RefSeq" id="WP_217795062.1">
    <property type="nucleotide sequence ID" value="NZ_JAHSPG010000018.1"/>
</dbReference>
<comment type="caution">
    <text evidence="3">The sequence shown here is derived from an EMBL/GenBank/DDBJ whole genome shotgun (WGS) entry which is preliminary data.</text>
</comment>
<proteinExistence type="predicted"/>
<evidence type="ECO:0000313" key="4">
    <source>
        <dbReference type="Proteomes" id="UP000812270"/>
    </source>
</evidence>
<sequence>MHKLPLSIRAVARGCNNPLPVAIRRSGFLKILALIFSLSFFTAPGAYAQGGWEAPVTAWDPTWFMRPIVTPGGIKAQHGLLLYWQRATCDKSGNMIGSPRVAIYNADPGVTVSNVSVTAVGIGCDGKQGTSIYQASELRPYDRKANNYWDRCYFRVITKVVAVRFDYDIGNLHYYVQYDQEQGVNSIKINGMDQDEWLKQQQQKAQDLKRQVADAKKKFDNIVATYNLQLNSLRNAQTKSSFSNALNNWQRQFNTGEQLAQQYLTVTDKDKVQPQLELLNDITEKLNKNLGELNTAVEKEKQVQANTKPGSTGGAQNTNTNTNANQSHTTASTNGNVQTNQRATTTTTTSNSNVRNTQSQVYQQQADSYLNAANNSSDAIQQSLNLNLAKTNASAAGNTYQVQQIQQAQNQAQQANQQAMASSLGDLASATMGYFDQKARNKELDRQQALEYQQYERQRQAEMQAAQRAQEQEQAKRNAALQAERQAALQRQWNTDKEALGDYLTHKTSSTIPENKKEAFFIVYERLHPSGTSYSVVKMRTYAIEKYSDGTWMPIIDLLNKLKCTEAFDLDRTKIGLGYFPSKQEALQFIENIKGYFKERVTTDMSFITINQSLQSTPQKDNFWNQ</sequence>
<keyword evidence="4" id="KW-1185">Reference proteome</keyword>
<dbReference type="EMBL" id="JAHSPG010000018">
    <property type="protein sequence ID" value="MBV4360564.1"/>
    <property type="molecule type" value="Genomic_DNA"/>
</dbReference>
<accession>A0A9E2SEX4</accession>